<evidence type="ECO:0000313" key="2">
    <source>
        <dbReference type="EMBL" id="KAI3961855.1"/>
    </source>
</evidence>
<dbReference type="Proteomes" id="UP001202328">
    <property type="component" value="Unassembled WGS sequence"/>
</dbReference>
<feature type="compositionally biased region" description="Basic and acidic residues" evidence="1">
    <location>
        <begin position="62"/>
        <end position="72"/>
    </location>
</feature>
<name>A0AAD4TKZ2_9MAGN</name>
<feature type="region of interest" description="Disordered" evidence="1">
    <location>
        <begin position="50"/>
        <end position="103"/>
    </location>
</feature>
<feature type="non-terminal residue" evidence="2">
    <location>
        <position position="134"/>
    </location>
</feature>
<sequence length="134" mass="15286">VEGTSSGKIGDGIWVVASPIHVELKNHSLFTHGFVPAEDVNVGEIEYKDRNREKQRKRNLKARKEAELEQPKFNKPKRNPKESVTRKQTAKQRRAVQTVDDAEELDRDCRSLKKLKKGTIDEAEFAKLTGAEDF</sequence>
<comment type="caution">
    <text evidence="2">The sequence shown here is derived from an EMBL/GenBank/DDBJ whole genome shotgun (WGS) entry which is preliminary data.</text>
</comment>
<reference evidence="2" key="1">
    <citation type="submission" date="2022-04" db="EMBL/GenBank/DDBJ databases">
        <title>A functionally conserved STORR gene fusion in Papaver species that diverged 16.8 million years ago.</title>
        <authorList>
            <person name="Catania T."/>
        </authorList>
    </citation>
    <scope>NUCLEOTIDE SEQUENCE</scope>
    <source>
        <strain evidence="2">S-188037</strain>
    </source>
</reference>
<gene>
    <name evidence="2" type="ORF">MKW98_022060</name>
</gene>
<keyword evidence="3" id="KW-1185">Reference proteome</keyword>
<organism evidence="2 3">
    <name type="scientific">Papaver atlanticum</name>
    <dbReference type="NCBI Taxonomy" id="357466"/>
    <lineage>
        <taxon>Eukaryota</taxon>
        <taxon>Viridiplantae</taxon>
        <taxon>Streptophyta</taxon>
        <taxon>Embryophyta</taxon>
        <taxon>Tracheophyta</taxon>
        <taxon>Spermatophyta</taxon>
        <taxon>Magnoliopsida</taxon>
        <taxon>Ranunculales</taxon>
        <taxon>Papaveraceae</taxon>
        <taxon>Papaveroideae</taxon>
        <taxon>Papaver</taxon>
    </lineage>
</organism>
<accession>A0AAD4TKZ2</accession>
<evidence type="ECO:0000256" key="1">
    <source>
        <dbReference type="SAM" id="MobiDB-lite"/>
    </source>
</evidence>
<protein>
    <submittedName>
        <fullName evidence="2">Uncharacterized protein</fullName>
    </submittedName>
</protein>
<dbReference type="EMBL" id="JAJJMB010000558">
    <property type="protein sequence ID" value="KAI3961855.1"/>
    <property type="molecule type" value="Genomic_DNA"/>
</dbReference>
<dbReference type="AlphaFoldDB" id="A0AAD4TKZ2"/>
<proteinExistence type="predicted"/>
<evidence type="ECO:0000313" key="3">
    <source>
        <dbReference type="Proteomes" id="UP001202328"/>
    </source>
</evidence>